<dbReference type="Gene3D" id="3.40.50.880">
    <property type="match status" value="1"/>
</dbReference>
<dbReference type="PROSITE" id="PS51273">
    <property type="entry name" value="GATASE_TYPE_1"/>
    <property type="match status" value="1"/>
</dbReference>
<dbReference type="AlphaFoldDB" id="A0A382L8M9"/>
<evidence type="ECO:0000313" key="1">
    <source>
        <dbReference type="EMBL" id="SVC31417.1"/>
    </source>
</evidence>
<sequence length="252" mass="27827">MRPVIGITCGLTASKIGGNSPYFSQYNIISCDYAQAIEHSGGVPMFLPHTESLELADDYLSSIDGILLSGGGDIDPLVFGEEPHPQIGNVDVVRDRMELSLLEKALNQDIPILGICRGIQMLAVASGGNIYQDITSEKTDSKVCHSQKGAGWYASHTIEIQPNTMLHNIFETTTDRVNSFHHQAVNEVGHNFVVAARAKDGVIEAIESLAHRFAIGVQFHSELMWKRHTPTQKLFAHFVKVCQSRDYYDEES</sequence>
<dbReference type="PANTHER" id="PTHR43235">
    <property type="entry name" value="GLUTAMINE AMIDOTRANSFERASE PB2B2.05-RELATED"/>
    <property type="match status" value="1"/>
</dbReference>
<dbReference type="Pfam" id="PF07722">
    <property type="entry name" value="Peptidase_C26"/>
    <property type="match status" value="1"/>
</dbReference>
<protein>
    <submittedName>
        <fullName evidence="1">Uncharacterized protein</fullName>
    </submittedName>
</protein>
<accession>A0A382L8M9</accession>
<dbReference type="InterPro" id="IPR044668">
    <property type="entry name" value="PuuD-like"/>
</dbReference>
<dbReference type="GO" id="GO:0016811">
    <property type="term" value="F:hydrolase activity, acting on carbon-nitrogen (but not peptide) bonds, in linear amides"/>
    <property type="evidence" value="ECO:0007669"/>
    <property type="project" value="InterPro"/>
</dbReference>
<dbReference type="CDD" id="cd01745">
    <property type="entry name" value="GATase1_2"/>
    <property type="match status" value="1"/>
</dbReference>
<dbReference type="InterPro" id="IPR011697">
    <property type="entry name" value="Peptidase_C26"/>
</dbReference>
<organism evidence="1">
    <name type="scientific">marine metagenome</name>
    <dbReference type="NCBI Taxonomy" id="408172"/>
    <lineage>
        <taxon>unclassified sequences</taxon>
        <taxon>metagenomes</taxon>
        <taxon>ecological metagenomes</taxon>
    </lineage>
</organism>
<dbReference type="SUPFAM" id="SSF52317">
    <property type="entry name" value="Class I glutamine amidotransferase-like"/>
    <property type="match status" value="1"/>
</dbReference>
<gene>
    <name evidence="1" type="ORF">METZ01_LOCUS284271</name>
</gene>
<name>A0A382L8M9_9ZZZZ</name>
<dbReference type="EMBL" id="UINC01084610">
    <property type="protein sequence ID" value="SVC31417.1"/>
    <property type="molecule type" value="Genomic_DNA"/>
</dbReference>
<dbReference type="FunFam" id="3.40.50.880:FF:000030">
    <property type="entry name" value="Gamma-glutamyl-gamma-aminobutyrate hydrolase PuuD"/>
    <property type="match status" value="1"/>
</dbReference>
<dbReference type="GO" id="GO:0005829">
    <property type="term" value="C:cytosol"/>
    <property type="evidence" value="ECO:0007669"/>
    <property type="project" value="TreeGrafter"/>
</dbReference>
<dbReference type="PANTHER" id="PTHR43235:SF1">
    <property type="entry name" value="GLUTAMINE AMIDOTRANSFERASE PB2B2.05-RELATED"/>
    <property type="match status" value="1"/>
</dbReference>
<dbReference type="InterPro" id="IPR029062">
    <property type="entry name" value="Class_I_gatase-like"/>
</dbReference>
<reference evidence="1" key="1">
    <citation type="submission" date="2018-05" db="EMBL/GenBank/DDBJ databases">
        <authorList>
            <person name="Lanie J.A."/>
            <person name="Ng W.-L."/>
            <person name="Kazmierczak K.M."/>
            <person name="Andrzejewski T.M."/>
            <person name="Davidsen T.M."/>
            <person name="Wayne K.J."/>
            <person name="Tettelin H."/>
            <person name="Glass J.I."/>
            <person name="Rusch D."/>
            <person name="Podicherti R."/>
            <person name="Tsui H.-C.T."/>
            <person name="Winkler M.E."/>
        </authorList>
    </citation>
    <scope>NUCLEOTIDE SEQUENCE</scope>
</reference>
<proteinExistence type="predicted"/>